<evidence type="ECO:0000313" key="2">
    <source>
        <dbReference type="EMBL" id="WAW09381.1"/>
    </source>
</evidence>
<dbReference type="InterPro" id="IPR012336">
    <property type="entry name" value="Thioredoxin-like_fold"/>
</dbReference>
<evidence type="ECO:0000313" key="3">
    <source>
        <dbReference type="Proteomes" id="UP001156215"/>
    </source>
</evidence>
<feature type="domain" description="Thioredoxin-like fold" evidence="1">
    <location>
        <begin position="1"/>
        <end position="75"/>
    </location>
</feature>
<keyword evidence="3" id="KW-1185">Reference proteome</keyword>
<accession>A0A9E9LUF8</accession>
<dbReference type="AlphaFoldDB" id="A0A9E9LUF8"/>
<name>A0A9E9LUF8_9BURK</name>
<dbReference type="EMBL" id="CP098242">
    <property type="protein sequence ID" value="WAW09381.1"/>
    <property type="molecule type" value="Genomic_DNA"/>
</dbReference>
<evidence type="ECO:0000259" key="1">
    <source>
        <dbReference type="Pfam" id="PF13192"/>
    </source>
</evidence>
<proteinExistence type="predicted"/>
<dbReference type="Gene3D" id="3.40.30.10">
    <property type="entry name" value="Glutaredoxin"/>
    <property type="match status" value="1"/>
</dbReference>
<protein>
    <submittedName>
        <fullName evidence="2">Thioredoxin family protein</fullName>
    </submittedName>
</protein>
<dbReference type="Proteomes" id="UP001156215">
    <property type="component" value="Chromosome"/>
</dbReference>
<dbReference type="Pfam" id="PF13192">
    <property type="entry name" value="Thioredoxin_3"/>
    <property type="match status" value="1"/>
</dbReference>
<dbReference type="RefSeq" id="WP_269308378.1">
    <property type="nucleotide sequence ID" value="NZ_CP098242.1"/>
</dbReference>
<dbReference type="KEGG" id="ovb:NB640_08975"/>
<reference evidence="2" key="1">
    <citation type="journal article" date="2022" name="Front. Microbiol.">
        <title>New perspectives on an old grouping: The genomic and phenotypic variability of Oxalobacter formigenes and the implications for calcium oxalate stone prevention.</title>
        <authorList>
            <person name="Chmiel J.A."/>
            <person name="Carr C."/>
            <person name="Stuivenberg G.A."/>
            <person name="Venema R."/>
            <person name="Chanyi R.M."/>
            <person name="Al K.F."/>
            <person name="Giguere D."/>
            <person name="Say H."/>
            <person name="Akouris P.P."/>
            <person name="Dominguez Romero S.A."/>
            <person name="Kwong A."/>
            <person name="Tai V."/>
            <person name="Koval S.F."/>
            <person name="Razvi H."/>
            <person name="Bjazevic J."/>
            <person name="Burton J.P."/>
        </authorList>
    </citation>
    <scope>NUCLEOTIDE SEQUENCE</scope>
    <source>
        <strain evidence="2">WoOx3</strain>
    </source>
</reference>
<sequence>MDIQIFGHNTAKSAALTRQCQLAAAKKGNDISVRKIANRDKLSELGTDELPVLAIDDIIKSAGRIPARHEIESWIDKITSAQHRVLH</sequence>
<gene>
    <name evidence="2" type="ORF">NB640_08975</name>
</gene>
<organism evidence="2 3">
    <name type="scientific">Oxalobacter vibrioformis</name>
    <dbReference type="NCBI Taxonomy" id="933080"/>
    <lineage>
        <taxon>Bacteria</taxon>
        <taxon>Pseudomonadati</taxon>
        <taxon>Pseudomonadota</taxon>
        <taxon>Betaproteobacteria</taxon>
        <taxon>Burkholderiales</taxon>
        <taxon>Oxalobacteraceae</taxon>
        <taxon>Oxalobacter</taxon>
    </lineage>
</organism>